<gene>
    <name evidence="2" type="ORF">SHTP_1501</name>
</gene>
<dbReference type="Gene3D" id="1.10.287.1080">
    <property type="entry name" value="MazG-like"/>
    <property type="match status" value="1"/>
</dbReference>
<dbReference type="GO" id="GO:0046076">
    <property type="term" value="P:dTTP catabolic process"/>
    <property type="evidence" value="ECO:0007669"/>
    <property type="project" value="TreeGrafter"/>
</dbReference>
<dbReference type="GeneID" id="93436136"/>
<dbReference type="GO" id="GO:0046052">
    <property type="term" value="P:UTP catabolic process"/>
    <property type="evidence" value="ECO:0007669"/>
    <property type="project" value="TreeGrafter"/>
</dbReference>
<dbReference type="EMBL" id="AP017624">
    <property type="protein sequence ID" value="BAV40754.1"/>
    <property type="molecule type" value="Genomic_DNA"/>
</dbReference>
<dbReference type="GO" id="GO:0006203">
    <property type="term" value="P:dGTP catabolic process"/>
    <property type="evidence" value="ECO:0007669"/>
    <property type="project" value="TreeGrafter"/>
</dbReference>
<evidence type="ECO:0000259" key="1">
    <source>
        <dbReference type="Pfam" id="PF03819"/>
    </source>
</evidence>
<dbReference type="InterPro" id="IPR004518">
    <property type="entry name" value="MazG-like_dom"/>
</dbReference>
<dbReference type="Pfam" id="PF03819">
    <property type="entry name" value="MazG"/>
    <property type="match status" value="1"/>
</dbReference>
<reference evidence="2 3" key="1">
    <citation type="submission" date="2016-08" db="EMBL/GenBank/DDBJ databases">
        <title>Complete genome sequence of Mycobacterium shinshuense, a subspecies of M. ulcerans.</title>
        <authorList>
            <person name="Yoshida M."/>
            <person name="Ogura Y."/>
            <person name="Hayashi T."/>
            <person name="Hoshino Y."/>
        </authorList>
    </citation>
    <scope>NUCLEOTIDE SEQUENCE [LARGE SCALE GENOMIC DNA]</scope>
    <source>
        <strain evidence="3">ATCC 33728</strain>
    </source>
</reference>
<dbReference type="GO" id="GO:0046047">
    <property type="term" value="P:TTP catabolic process"/>
    <property type="evidence" value="ECO:0007669"/>
    <property type="project" value="TreeGrafter"/>
</dbReference>
<dbReference type="InterPro" id="IPR048015">
    <property type="entry name" value="NTP-PPase_MazG-like_N"/>
</dbReference>
<dbReference type="GO" id="GO:0046061">
    <property type="term" value="P:dATP catabolic process"/>
    <property type="evidence" value="ECO:0007669"/>
    <property type="project" value="TreeGrafter"/>
</dbReference>
<sequence>MTVVLIDPHYLLVPMEALEVLRQQVQYTEEIPAALTRLLPAARPVRAGSHATVLLSSDPTHPAVTARLVAGDRLISIPHPQCGERLIDAVAAVDELRTAGSWEAAQTHVSVSRYLLSQTYALLDALRSADAGQLREELGALLLQVLFQARIAQDAPRRPFAIDDVADTLIRKLGNRRRGVLAGNSPSFQEHVAQWEKGKKADKRAGSVMHDLFHGQPALALAQKLIERAVRAGLPMDLVPATLTSVVVSPDIDSEGVLRAAVLEFMDSVRRAEDTIAARRRAPDATEEPDRTALGGITEREWRMCWPSVGAHTQSGVRVAKPRDDA</sequence>
<dbReference type="RefSeq" id="WP_096370234.1">
    <property type="nucleotide sequence ID" value="NZ_AP017624.1"/>
</dbReference>
<keyword evidence="2" id="KW-0378">Hydrolase</keyword>
<dbReference type="InterPro" id="IPR011551">
    <property type="entry name" value="NTP_PyrPHydrolase_MazG"/>
</dbReference>
<dbReference type="Proteomes" id="UP000218067">
    <property type="component" value="Chromosome"/>
</dbReference>
<name>A0A1B4Y134_MYCUL</name>
<dbReference type="CDD" id="cd11528">
    <property type="entry name" value="NTP-PPase_MazG_Nterm"/>
    <property type="match status" value="1"/>
</dbReference>
<accession>A0A1B4Y134</accession>
<organism evidence="2 3">
    <name type="scientific">Mycobacterium ulcerans subsp. shinshuense</name>
    <dbReference type="NCBI Taxonomy" id="1124626"/>
    <lineage>
        <taxon>Bacteria</taxon>
        <taxon>Bacillati</taxon>
        <taxon>Actinomycetota</taxon>
        <taxon>Actinomycetes</taxon>
        <taxon>Mycobacteriales</taxon>
        <taxon>Mycobacteriaceae</taxon>
        <taxon>Mycobacterium</taxon>
        <taxon>Mycobacterium ulcerans group</taxon>
    </lineage>
</organism>
<protein>
    <submittedName>
        <fullName evidence="2">Nucleoside triphosphate pyrophosphohydrolase</fullName>
    </submittedName>
</protein>
<dbReference type="PANTHER" id="PTHR30522">
    <property type="entry name" value="NUCLEOSIDE TRIPHOSPHATE PYROPHOSPHOHYDROLASE"/>
    <property type="match status" value="1"/>
</dbReference>
<dbReference type="NCBIfam" id="NF008987">
    <property type="entry name" value="PRK12334.1-1"/>
    <property type="match status" value="1"/>
</dbReference>
<evidence type="ECO:0000313" key="2">
    <source>
        <dbReference type="EMBL" id="BAV40754.1"/>
    </source>
</evidence>
<dbReference type="GO" id="GO:0046081">
    <property type="term" value="P:dUTP catabolic process"/>
    <property type="evidence" value="ECO:0007669"/>
    <property type="project" value="TreeGrafter"/>
</dbReference>
<dbReference type="GO" id="GO:0047429">
    <property type="term" value="F:nucleoside triphosphate diphosphatase activity"/>
    <property type="evidence" value="ECO:0007669"/>
    <property type="project" value="TreeGrafter"/>
</dbReference>
<proteinExistence type="predicted"/>
<dbReference type="SUPFAM" id="SSF101386">
    <property type="entry name" value="all-alpha NTP pyrophosphatases"/>
    <property type="match status" value="1"/>
</dbReference>
<dbReference type="PANTHER" id="PTHR30522:SF0">
    <property type="entry name" value="NUCLEOSIDE TRIPHOSPHATE PYROPHOSPHOHYDROLASE"/>
    <property type="match status" value="1"/>
</dbReference>
<evidence type="ECO:0000313" key="3">
    <source>
        <dbReference type="Proteomes" id="UP000218067"/>
    </source>
</evidence>
<dbReference type="AlphaFoldDB" id="A0A1B4Y134"/>
<feature type="domain" description="NTP pyrophosphohydrolase MazG-like" evidence="1">
    <location>
        <begin position="106"/>
        <end position="178"/>
    </location>
</feature>